<name>E4XFN5_OIKDI</name>
<dbReference type="InterPro" id="IPR007110">
    <property type="entry name" value="Ig-like_dom"/>
</dbReference>
<feature type="domain" description="Ig-like" evidence="13">
    <location>
        <begin position="658"/>
        <end position="743"/>
    </location>
</feature>
<dbReference type="SUPFAM" id="SSF48225">
    <property type="entry name" value="Seven-hairpin glycosidases"/>
    <property type="match status" value="1"/>
</dbReference>
<feature type="domain" description="Ig-like" evidence="13">
    <location>
        <begin position="157"/>
        <end position="247"/>
    </location>
</feature>
<evidence type="ECO:0000256" key="1">
    <source>
        <dbReference type="ARBA" id="ARBA00004240"/>
    </source>
</evidence>
<dbReference type="InterPro" id="IPR001382">
    <property type="entry name" value="Glyco_hydro_47"/>
</dbReference>
<comment type="subcellular location">
    <subcellularLocation>
        <location evidence="2">Cytoplasm</location>
    </subcellularLocation>
    <subcellularLocation>
        <location evidence="1">Endoplasmic reticulum</location>
    </subcellularLocation>
</comment>
<dbReference type="GO" id="GO:0004571">
    <property type="term" value="F:mannosyl-oligosaccharide 1,2-alpha-mannosidase activity"/>
    <property type="evidence" value="ECO:0007669"/>
    <property type="project" value="InterPro"/>
</dbReference>
<dbReference type="GO" id="GO:1904380">
    <property type="term" value="P:endoplasmic reticulum mannose trimming"/>
    <property type="evidence" value="ECO:0007669"/>
    <property type="project" value="InterPro"/>
</dbReference>
<dbReference type="InterPro" id="IPR046450">
    <property type="entry name" value="PA_dom_sf"/>
</dbReference>
<reference evidence="14" key="1">
    <citation type="journal article" date="2010" name="Science">
        <title>Plasticity of animal genome architecture unmasked by rapid evolution of a pelagic tunicate.</title>
        <authorList>
            <person name="Denoeud F."/>
            <person name="Henriet S."/>
            <person name="Mungpakdee S."/>
            <person name="Aury J.M."/>
            <person name="Da Silva C."/>
            <person name="Brinkmann H."/>
            <person name="Mikhaleva J."/>
            <person name="Olsen L.C."/>
            <person name="Jubin C."/>
            <person name="Canestro C."/>
            <person name="Bouquet J.M."/>
            <person name="Danks G."/>
            <person name="Poulain J."/>
            <person name="Campsteijn C."/>
            <person name="Adamski M."/>
            <person name="Cross I."/>
            <person name="Yadetie F."/>
            <person name="Muffato M."/>
            <person name="Louis A."/>
            <person name="Butcher S."/>
            <person name="Tsagkogeorga G."/>
            <person name="Konrad A."/>
            <person name="Singh S."/>
            <person name="Jensen M.F."/>
            <person name="Cong E.H."/>
            <person name="Eikeseth-Otteraa H."/>
            <person name="Noel B."/>
            <person name="Anthouard V."/>
            <person name="Porcel B.M."/>
            <person name="Kachouri-Lafond R."/>
            <person name="Nishino A."/>
            <person name="Ugolini M."/>
            <person name="Chourrout P."/>
            <person name="Nishida H."/>
            <person name="Aasland R."/>
            <person name="Huzurbazar S."/>
            <person name="Westhof E."/>
            <person name="Delsuc F."/>
            <person name="Lehrach H."/>
            <person name="Reinhardt R."/>
            <person name="Weissenbach J."/>
            <person name="Roy S.W."/>
            <person name="Artiguenave F."/>
            <person name="Postlethwait J.H."/>
            <person name="Manak J.R."/>
            <person name="Thompson E.M."/>
            <person name="Jaillon O."/>
            <person name="Du Pasquier L."/>
            <person name="Boudinot P."/>
            <person name="Liberles D.A."/>
            <person name="Volff J.N."/>
            <person name="Philippe H."/>
            <person name="Lenhard B."/>
            <person name="Roest Crollius H."/>
            <person name="Wincker P."/>
            <person name="Chourrout D."/>
        </authorList>
    </citation>
    <scope>NUCLEOTIDE SEQUENCE [LARGE SCALE GENOMIC DNA]</scope>
</reference>
<dbReference type="PANTHER" id="PTHR45679:SF2">
    <property type="entry name" value="ER DEGRADATION-ENHANCING ALPHA-MANNOSIDASE-LIKE PROTEIN 3"/>
    <property type="match status" value="1"/>
</dbReference>
<keyword evidence="8" id="KW-0393">Immunoglobulin domain</keyword>
<organism evidence="14">
    <name type="scientific">Oikopleura dioica</name>
    <name type="common">Tunicate</name>
    <dbReference type="NCBI Taxonomy" id="34765"/>
    <lineage>
        <taxon>Eukaryota</taxon>
        <taxon>Metazoa</taxon>
        <taxon>Chordata</taxon>
        <taxon>Tunicata</taxon>
        <taxon>Appendicularia</taxon>
        <taxon>Copelata</taxon>
        <taxon>Oikopleuridae</taxon>
        <taxon>Oikopleura</taxon>
    </lineage>
</organism>
<evidence type="ECO:0000256" key="2">
    <source>
        <dbReference type="ARBA" id="ARBA00004496"/>
    </source>
</evidence>
<dbReference type="Gene3D" id="1.50.10.10">
    <property type="match status" value="1"/>
</dbReference>
<dbReference type="InterPro" id="IPR036179">
    <property type="entry name" value="Ig-like_dom_sf"/>
</dbReference>
<dbReference type="GO" id="GO:0005509">
    <property type="term" value="F:calcium ion binding"/>
    <property type="evidence" value="ECO:0007669"/>
    <property type="project" value="InterPro"/>
</dbReference>
<dbReference type="PROSITE" id="PS50835">
    <property type="entry name" value="IG_LIKE"/>
    <property type="match status" value="6"/>
</dbReference>
<dbReference type="GO" id="GO:0005975">
    <property type="term" value="P:carbohydrate metabolic process"/>
    <property type="evidence" value="ECO:0007669"/>
    <property type="project" value="InterPro"/>
</dbReference>
<feature type="compositionally biased region" description="Polar residues" evidence="12">
    <location>
        <begin position="236"/>
        <end position="246"/>
    </location>
</feature>
<feature type="compositionally biased region" description="Polar residues" evidence="12">
    <location>
        <begin position="2039"/>
        <end position="2048"/>
    </location>
</feature>
<feature type="region of interest" description="Disordered" evidence="12">
    <location>
        <begin position="1354"/>
        <end position="1392"/>
    </location>
</feature>
<comment type="cofactor">
    <cofactor evidence="10">
        <name>Ca(2+)</name>
        <dbReference type="ChEBI" id="CHEBI:29108"/>
    </cofactor>
</comment>
<keyword evidence="7" id="KW-0325">Glycoprotein</keyword>
<dbReference type="InterPro" id="IPR044674">
    <property type="entry name" value="EDEM1/2/3"/>
</dbReference>
<feature type="region of interest" description="Disordered" evidence="12">
    <location>
        <begin position="234"/>
        <end position="278"/>
    </location>
</feature>
<evidence type="ECO:0000259" key="13">
    <source>
        <dbReference type="PROSITE" id="PS50835"/>
    </source>
</evidence>
<dbReference type="EMBL" id="FN653045">
    <property type="protein sequence ID" value="CBY24381.1"/>
    <property type="molecule type" value="Genomic_DNA"/>
</dbReference>
<feature type="domain" description="Ig-like" evidence="13">
    <location>
        <begin position="8"/>
        <end position="88"/>
    </location>
</feature>
<keyword evidence="11" id="KW-0378">Hydrolase</keyword>
<proteinExistence type="inferred from homology"/>
<feature type="compositionally biased region" description="Low complexity" evidence="12">
    <location>
        <begin position="266"/>
        <end position="276"/>
    </location>
</feature>
<dbReference type="InterPro" id="IPR013098">
    <property type="entry name" value="Ig_I-set"/>
</dbReference>
<evidence type="ECO:0000256" key="11">
    <source>
        <dbReference type="RuleBase" id="RU361193"/>
    </source>
</evidence>
<keyword evidence="10" id="KW-0106">Calcium</keyword>
<feature type="binding site" evidence="10">
    <location>
        <position position="2019"/>
    </location>
    <ligand>
        <name>Ca(2+)</name>
        <dbReference type="ChEBI" id="CHEBI:29108"/>
    </ligand>
</feature>
<dbReference type="EC" id="3.2.1.-" evidence="11"/>
<evidence type="ECO:0000313" key="15">
    <source>
        <dbReference type="Proteomes" id="UP000001307"/>
    </source>
</evidence>
<dbReference type="InterPro" id="IPR036026">
    <property type="entry name" value="Seven-hairpin_glycosidases"/>
</dbReference>
<dbReference type="SMART" id="SM00409">
    <property type="entry name" value="IG"/>
    <property type="match status" value="10"/>
</dbReference>
<feature type="domain" description="Ig-like" evidence="13">
    <location>
        <begin position="855"/>
        <end position="940"/>
    </location>
</feature>
<evidence type="ECO:0000256" key="3">
    <source>
        <dbReference type="ARBA" id="ARBA00007658"/>
    </source>
</evidence>
<feature type="domain" description="Ig-like" evidence="13">
    <location>
        <begin position="462"/>
        <end position="567"/>
    </location>
</feature>
<dbReference type="InterPro" id="IPR003598">
    <property type="entry name" value="Ig_sub2"/>
</dbReference>
<dbReference type="Gene3D" id="3.50.30.30">
    <property type="match status" value="1"/>
</dbReference>
<dbReference type="InParanoid" id="E4XFN5"/>
<dbReference type="GO" id="GO:0044322">
    <property type="term" value="C:endoplasmic reticulum quality control compartment"/>
    <property type="evidence" value="ECO:0007669"/>
    <property type="project" value="GOC"/>
</dbReference>
<evidence type="ECO:0000256" key="8">
    <source>
        <dbReference type="ARBA" id="ARBA00023319"/>
    </source>
</evidence>
<keyword evidence="11" id="KW-0326">Glycosidase</keyword>
<dbReference type="SMART" id="SM00408">
    <property type="entry name" value="IGc2"/>
    <property type="match status" value="5"/>
</dbReference>
<protein>
    <recommendedName>
        <fullName evidence="11">alpha-1,2-Mannosidase</fullName>
        <ecNumber evidence="11">3.2.1.-</ecNumber>
    </recommendedName>
</protein>
<evidence type="ECO:0000256" key="4">
    <source>
        <dbReference type="ARBA" id="ARBA00022490"/>
    </source>
</evidence>
<dbReference type="InterPro" id="IPR003599">
    <property type="entry name" value="Ig_sub"/>
</dbReference>
<feature type="region of interest" description="Disordered" evidence="12">
    <location>
        <begin position="342"/>
        <end position="361"/>
    </location>
</feature>
<feature type="compositionally biased region" description="Low complexity" evidence="12">
    <location>
        <begin position="1381"/>
        <end position="1390"/>
    </location>
</feature>
<feature type="domain" description="Ig-like" evidence="13">
    <location>
        <begin position="754"/>
        <end position="842"/>
    </location>
</feature>
<dbReference type="Gene3D" id="2.60.40.10">
    <property type="entry name" value="Immunoglobulins"/>
    <property type="match status" value="9"/>
</dbReference>
<evidence type="ECO:0000313" key="14">
    <source>
        <dbReference type="EMBL" id="CBY24381.1"/>
    </source>
</evidence>
<feature type="compositionally biased region" description="Polar residues" evidence="12">
    <location>
        <begin position="1359"/>
        <end position="1368"/>
    </location>
</feature>
<dbReference type="Pfam" id="PF07679">
    <property type="entry name" value="I-set"/>
    <property type="match status" value="6"/>
</dbReference>
<accession>E4XFN5</accession>
<dbReference type="Pfam" id="PF02225">
    <property type="entry name" value="PA"/>
    <property type="match status" value="1"/>
</dbReference>
<dbReference type="SUPFAM" id="SSF52025">
    <property type="entry name" value="PA domain"/>
    <property type="match status" value="1"/>
</dbReference>
<evidence type="ECO:0000256" key="10">
    <source>
        <dbReference type="PIRSR" id="PIRSR601382-2"/>
    </source>
</evidence>
<keyword evidence="15" id="KW-1185">Reference proteome</keyword>
<dbReference type="GO" id="GO:0016020">
    <property type="term" value="C:membrane"/>
    <property type="evidence" value="ECO:0007669"/>
    <property type="project" value="InterPro"/>
</dbReference>
<feature type="active site" description="Proton donor" evidence="9">
    <location>
        <position position="1668"/>
    </location>
</feature>
<evidence type="ECO:0000256" key="12">
    <source>
        <dbReference type="SAM" id="MobiDB-lite"/>
    </source>
</evidence>
<dbReference type="OrthoDB" id="8118055at2759"/>
<feature type="region of interest" description="Disordered" evidence="12">
    <location>
        <begin position="2039"/>
        <end position="2065"/>
    </location>
</feature>
<dbReference type="PRINTS" id="PR00747">
    <property type="entry name" value="GLYHDRLASE47"/>
</dbReference>
<evidence type="ECO:0000256" key="9">
    <source>
        <dbReference type="PIRSR" id="PIRSR601382-1"/>
    </source>
</evidence>
<dbReference type="SUPFAM" id="SSF48726">
    <property type="entry name" value="Immunoglobulin"/>
    <property type="match status" value="11"/>
</dbReference>
<feature type="region of interest" description="Disordered" evidence="12">
    <location>
        <begin position="965"/>
        <end position="991"/>
    </location>
</feature>
<gene>
    <name evidence="14" type="ORF">GSOID_T00010241001</name>
</gene>
<dbReference type="Proteomes" id="UP000001307">
    <property type="component" value="Unassembled WGS sequence"/>
</dbReference>
<keyword evidence="6" id="KW-1015">Disulfide bond</keyword>
<feature type="active site" description="Proton donor" evidence="9">
    <location>
        <position position="1902"/>
    </location>
</feature>
<dbReference type="Pfam" id="PF01532">
    <property type="entry name" value="Glyco_hydro_47"/>
    <property type="match status" value="1"/>
</dbReference>
<feature type="active site" evidence="9">
    <location>
        <position position="1920"/>
    </location>
</feature>
<evidence type="ECO:0000256" key="7">
    <source>
        <dbReference type="ARBA" id="ARBA00023180"/>
    </source>
</evidence>
<evidence type="ECO:0000256" key="6">
    <source>
        <dbReference type="ARBA" id="ARBA00023157"/>
    </source>
</evidence>
<comment type="similarity">
    <text evidence="3 11">Belongs to the glycosyl hydrolase 47 family.</text>
</comment>
<dbReference type="PANTHER" id="PTHR45679">
    <property type="entry name" value="ER DEGRADATION-ENHANCING ALPHA-MANNOSIDASE-LIKE PROTEIN 2"/>
    <property type="match status" value="1"/>
</dbReference>
<dbReference type="FunFam" id="2.60.40.10:FF:000032">
    <property type="entry name" value="palladin isoform X1"/>
    <property type="match status" value="2"/>
</dbReference>
<dbReference type="InterPro" id="IPR012341">
    <property type="entry name" value="6hp_glycosidase-like_sf"/>
</dbReference>
<keyword evidence="4" id="KW-0963">Cytoplasm</keyword>
<keyword evidence="10" id="KW-0479">Metal-binding</keyword>
<dbReference type="InterPro" id="IPR003137">
    <property type="entry name" value="PA_domain"/>
</dbReference>
<keyword evidence="5" id="KW-0256">Endoplasmic reticulum</keyword>
<feature type="compositionally biased region" description="Basic and acidic residues" evidence="12">
    <location>
        <begin position="965"/>
        <end position="987"/>
    </location>
</feature>
<sequence length="2353" mass="262761">MTSNRSAPQFLRPLSGTMELTEGDELVLDVTVHGKPTPEVEWILNGSEIKNANTYSNEGNHQLKIPRVSAQHTGEYRCSVQNSSGRVSSAFWLAVVPKTTRRSTYAASKSISLNSNNSNSIYFSNPLASSSLKDERPYGSLGRAGSVESLTGARRAPGFLSRPRPAIVRPGDDIQLKASLLGQPAPRVTWEKNGRLVAEDERTAITSEGKNHFLNIARATHHDSGTYKITARNPLGRQQASASIRVSETAECIPKTHSTSDEDRISSSQDSSQNRSYAVLGRNPTLQMNTVPERSTYLSMEKTCEKFTENTDTYTVVRDYDLESTGSNKSIQSIRSSVKALSVTSRSDHSDTQRSIPSIPYSSHTSTIAPPCVTEPLETVICEVGSFVTLETTVIGGVGEPVWRFDGSAELPNGIFHRRFGDKYRLRVRGIHEDLFGEYSLTVTNAGGSETVSCFVHNKNIPEDTGIQNGADIPINFKRHLSDSCFVEGDSLKLSAELVGYSEPIVRWFFEDERFETSEENDICLVQHGSCYELNVKNLLTDDSGTYTIVAQHPITSETIESQCEVTVRSAPPSLTYVPAEIRIRAGERFNLEIEASCTRVTWNFDDQVAEVIGENRFMFSVTECFEGGTITIFAENDSGIDKATTELIVVDPPVEPPRIIQDLPSESEAKLGESIMLTIKYTGLATSITWKLNDKPLPAYIDVYSRTLTEGGYSQISIEQMKNECEGILTCSLANKSHSKVSKCSIRYTRIPPDFTSTPVEHISVTEESPLVLGCEFTGVPVPTVTWLKNKEPVKNALFIENESVSKLEITHTTQEDEGQYYLVIQNEAGLASYTVHVKVNKKIPEPTREETEPASITEHLKDKTFIEQDDIILRCRVAGKPTPKICWYFLEELIWEGPPDDEGLTELVLKDCWAEDMGKYSVKAENSTGSVTSSCYVKVHLRIRPILEQQVAVEPMETIVEVSEHSRTTSADSHRTEQNESEFDKNPNLTLTMDKHSIEADSSNDVFSRRESAVTGVSEYYTAAESLGTGSSFHQSGETFILENQKTSSVNETYTVVSQFEKLNVTKNTENANPSFVRAENDAALDGKQFEWTFVISDCDELLISRINESNEDEEMPLEMDDNDFILVRTENVFNFRIREVFPDDAGLYKLVASNDFGSATKTVNLNVEKQGSEPRIISRPNSAEVNENDLLTLSATTVGDPIPEIYWKLNDRIYHEGRTDGVIVTVNFVGDHVNSVLKIIKFDKYFAGKALFVAQNIHAEVQAPFNLSLIQANTTPKLSSDDTNVQQFDFRSHLKSKVNTKSLTFDDLRSFEAEQVDFRSNLKKSKTAENLAEIEDEEHESIDELHKALAKRLAKQKNNQSTSSESDGDQRAQYAENSAASSSSKASTVQQIITPLDDQTLPVSEEQELVYHKEEPETPDEVKSMLLEAVPKFLKALSPKEVCLGEPFELSVEVNCADEVIWTLEDQVIEAEPDEGLHLISEPGTSFDSTSGTTHTLRVASSMMEDSGKYEVFLKTSFGQTLSSSTHITIQRSSRGRSRMRTCLVKGLVFGLIGPILAVYGKQVELNKVEITKQVHGMFRHAYDSYMQYAYPADELMPLSCEGRTRGVTKSRGEVDDALGNFQLTLIDSLDTLALLGYVDDFKEAIIKLNKTLNLDGDFVISTFETNIRVLGGLLGGHAMALELADMGKMDYDNCILRFAKIMGDKLLPAFNTTTGIPMSRINLKTGTVKKTQPETCTACAGTLILEFAALSRFTGDGTYEEKARIALDSIWKKRHHGSGLVGTVINVNNGDWVRRESGIGAGIDSYYEYLLKAYILLGDEAYLERFNIHYDAIKRFIQQGPMMIDVHMHRPTEQSRSFIDSLSAFWPGVQVLKGDIQSAVEIHELLYQVFKKYGFIPEAFTHKFDVHWGQNPLRPEFAESTYILYKATHDPYYLQVFLPYFAYIINPKVGLEIINTLETYARKRCGYAGIKDVRKKNHEDRMDSFFLAEMFKYLYLLFAEDSELLIDPNKFVFTTEAHLLPLWLSSFKNHTKNVEPTFSKSNPDGSPEKSCPNPRADNKSGTLFDMATLEMWRASSRTWIQEKAKKPQKMKSQGKADIKMATHLRIRAKDYIPGNQEHEKLLNRMGIHVEITHTGQTQLIHKAELAVSTAAANEGLVFMTEMIELNKEAEKNSSLDTMRFFAVLIDGEEGFDALAGPAQFGDDFYESPLIGEVEYAYPSHGCSPITNPKDVQGKIALLYRGECMFAKKVFNAEIAGAIGAIVIDNKEDTRLSAETNSFFSMAPDGESTVKIGSIFLGSREGFKLERLYEKYGSVSVLLSHTEVDLKNFYSLAKNPKQTHTNTSHDPDEL</sequence>
<evidence type="ECO:0000256" key="5">
    <source>
        <dbReference type="ARBA" id="ARBA00022824"/>
    </source>
</evidence>
<dbReference type="FunFam" id="2.60.40.10:FF:000425">
    <property type="entry name" value="Myosin light chain kinase"/>
    <property type="match status" value="1"/>
</dbReference>
<feature type="active site" evidence="9">
    <location>
        <position position="1808"/>
    </location>
</feature>
<dbReference type="InterPro" id="IPR013783">
    <property type="entry name" value="Ig-like_fold"/>
</dbReference>